<dbReference type="EMBL" id="CP001949">
    <property type="protein sequence ID" value="ADM12128.1"/>
    <property type="molecule type" value="Genomic_DNA"/>
</dbReference>
<name>E0S8C2_ENCIT</name>
<feature type="chain" id="PRO_5003140066" evidence="1">
    <location>
        <begin position="17"/>
        <end position="158"/>
    </location>
</feature>
<evidence type="ECO:0000313" key="2">
    <source>
        <dbReference type="EMBL" id="ADM12128.1"/>
    </source>
</evidence>
<dbReference type="AlphaFoldDB" id="E0S8C2"/>
<reference evidence="2 3" key="1">
    <citation type="journal article" date="2010" name="Nat. Commun.">
        <title>The complete sequence of the smallest known nuclear genome from the microsporidian Encephalitozoon intestinalis.</title>
        <authorList>
            <person name="Corradi N."/>
            <person name="Pombert J.-F."/>
            <person name="Farinelli L."/>
            <person name="Didier E.S."/>
            <person name="Keeling P.J."/>
        </authorList>
    </citation>
    <scope>NUCLEOTIDE SEQUENCE [LARGE SCALE GENOMIC DNA]</scope>
    <source>
        <strain evidence="2 3">ATCC 50506</strain>
    </source>
</reference>
<organism evidence="2 3">
    <name type="scientific">Encephalitozoon intestinalis (strain ATCC 50506)</name>
    <name type="common">Microsporidian parasite</name>
    <name type="synonym">Septata intestinalis</name>
    <dbReference type="NCBI Taxonomy" id="876142"/>
    <lineage>
        <taxon>Eukaryota</taxon>
        <taxon>Fungi</taxon>
        <taxon>Fungi incertae sedis</taxon>
        <taxon>Microsporidia</taxon>
        <taxon>Unikaryonidae</taxon>
        <taxon>Encephalitozoon</taxon>
    </lineage>
</organism>
<evidence type="ECO:0000256" key="1">
    <source>
        <dbReference type="SAM" id="SignalP"/>
    </source>
</evidence>
<dbReference type="OrthoDB" id="2189647at2759"/>
<dbReference type="RefSeq" id="XP_003073488.1">
    <property type="nucleotide sequence ID" value="XM_003073442.1"/>
</dbReference>
<dbReference type="HOGENOM" id="CLU_1669377_0_0_1"/>
<sequence>MKLTIVLMISFAFCISDPIKVKIVSKVDPKKYLSLFSGEVRLATKKKIKDNKGCSKFIVDEVRTEILQGNRRLCRKFGFSKVMSCNHESKNSIWEVIISKGSRFVSFKMEGENQCLTANGPESADLLGDILSMGECDDGLDTQKFWIKLIVDRKAKAT</sequence>
<dbReference type="VEuPathDB" id="MicrosporidiaDB:Eint_081980"/>
<accession>E0S8C2</accession>
<protein>
    <submittedName>
        <fullName evidence="2">Uncharacterized protein</fullName>
    </submittedName>
</protein>
<dbReference type="Proteomes" id="UP000002313">
    <property type="component" value="Chromosome VIII"/>
</dbReference>
<gene>
    <name evidence="2" type="ORF">Eint_081980</name>
</gene>
<feature type="signal peptide" evidence="1">
    <location>
        <begin position="1"/>
        <end position="16"/>
    </location>
</feature>
<dbReference type="GeneID" id="9698318"/>
<dbReference type="KEGG" id="ein:Eint_081980"/>
<keyword evidence="1" id="KW-0732">Signal</keyword>
<proteinExistence type="predicted"/>
<reference evidence="2 3" key="2">
    <citation type="journal article" date="2012" name="Proc. Natl. Acad. Sci. U.S.A.">
        <title>Gain and loss of multiple functionally related, horizontally transferred genes in the reduced genomes of two microsporidian parasites.</title>
        <authorList>
            <person name="Pombert J.-F."/>
            <person name="Selman M."/>
            <person name="Burki F."/>
            <person name="Bardell F.T."/>
            <person name="Farinelli L."/>
            <person name="Solter L.F."/>
            <person name="Whitman D.W."/>
            <person name="Weiss L.M."/>
            <person name="Corradi N."/>
            <person name="Keeling P.J."/>
        </authorList>
    </citation>
    <scope>NUCLEOTIDE SEQUENCE [LARGE SCALE GENOMIC DNA]</scope>
    <source>
        <strain evidence="2 3">ATCC 50506</strain>
    </source>
</reference>
<evidence type="ECO:0000313" key="3">
    <source>
        <dbReference type="Proteomes" id="UP000002313"/>
    </source>
</evidence>
<keyword evidence="3" id="KW-1185">Reference proteome</keyword>
<dbReference type="PROSITE" id="PS50231">
    <property type="entry name" value="RICIN_B_LECTIN"/>
    <property type="match status" value="1"/>
</dbReference>